<reference evidence="3" key="1">
    <citation type="submission" date="2021-12" db="EMBL/GenBank/DDBJ databases">
        <authorList>
            <person name="Zaccaron A."/>
            <person name="Stergiopoulos I."/>
        </authorList>
    </citation>
    <scope>NUCLEOTIDE SEQUENCE</scope>
    <source>
        <strain evidence="3">Race5_Kim</strain>
    </source>
</reference>
<keyword evidence="4" id="KW-1185">Reference proteome</keyword>
<reference evidence="3" key="2">
    <citation type="journal article" date="2022" name="Microb. Genom.">
        <title>A chromosome-scale genome assembly of the tomato pathogen Cladosporium fulvum reveals a compartmentalized genome architecture and the presence of a dispensable chromosome.</title>
        <authorList>
            <person name="Zaccaron A.Z."/>
            <person name="Chen L.H."/>
            <person name="Samaras A."/>
            <person name="Stergiopoulos I."/>
        </authorList>
    </citation>
    <scope>NUCLEOTIDE SEQUENCE</scope>
    <source>
        <strain evidence="3">Race5_Kim</strain>
    </source>
</reference>
<feature type="compositionally biased region" description="Polar residues" evidence="1">
    <location>
        <begin position="199"/>
        <end position="209"/>
    </location>
</feature>
<dbReference type="Pfam" id="PF06824">
    <property type="entry name" value="Glyco_hydro_125"/>
    <property type="match status" value="1"/>
</dbReference>
<dbReference type="RefSeq" id="XP_047765664.1">
    <property type="nucleotide sequence ID" value="XM_047910400.1"/>
</dbReference>
<proteinExistence type="predicted"/>
<dbReference type="Proteomes" id="UP000756132">
    <property type="component" value="Chromosome 8"/>
</dbReference>
<evidence type="ECO:0000313" key="4">
    <source>
        <dbReference type="Proteomes" id="UP000756132"/>
    </source>
</evidence>
<evidence type="ECO:0000313" key="3">
    <source>
        <dbReference type="EMBL" id="UJO21298.1"/>
    </source>
</evidence>
<sequence>MRAPSAGALVVLTSLAVQASQLDASTKAKYREACPAYENYARFGHRPYSDGPMALPYQRPSPHCRTFESDLVEKIIKDLNATMIDRDLARLFENAFPNTLDTTVRWHVDGTEKKQESSFQHIFSGSSGAWEGAQSFIVTGDINAEWLRDSTNQLAQYQRLAKKDKAIEKLILGAIATQAEYVVESPYCNAFQPPPPSKLTPSDNGQSDNVHPAYEPSQVFECKYELDSLAHFLSLSNQFYKNTGSTAFLTRRWYKALESLLKVLDQQSKPTFNEEDYSFERQTYRFQRNTNTGTETLNLAGNGNPLNWGTGLVRSAFRPSDDASTFGFFIPANAMMAVELKRAAEMLTSAGKPHVGQTLKTRGEIIEKGVWEHGVIQHKKWGSVFAFEVDGYGSSLIMDDANLPSLLALPLLGFLRKEERTYQNTRKMILSKEGNPYFLEGKAFKGIGGPHIGLNNAWPMSLLVQAMTSDDDEEITELLNAVKKASPLGLIHESVNVERIRDYSRSWFAWANSVFAQTILDLAERKPHILFGPGAKEYVVGEG</sequence>
<dbReference type="InterPro" id="IPR008313">
    <property type="entry name" value="GH125"/>
</dbReference>
<dbReference type="OrthoDB" id="7771656at2759"/>
<feature type="signal peptide" evidence="2">
    <location>
        <begin position="1"/>
        <end position="19"/>
    </location>
</feature>
<evidence type="ECO:0008006" key="5">
    <source>
        <dbReference type="Google" id="ProtNLM"/>
    </source>
</evidence>
<dbReference type="PANTHER" id="PTHR31047:SF0">
    <property type="entry name" value="MEIOTICALLY UP-REGULATED GENE 157 PROTEIN"/>
    <property type="match status" value="1"/>
</dbReference>
<evidence type="ECO:0000256" key="1">
    <source>
        <dbReference type="SAM" id="MobiDB-lite"/>
    </source>
</evidence>
<dbReference type="InterPro" id="IPR008928">
    <property type="entry name" value="6-hairpin_glycosidase_sf"/>
</dbReference>
<gene>
    <name evidence="3" type="ORF">CLAFUR5_11252</name>
</gene>
<dbReference type="GeneID" id="71991130"/>
<feature type="chain" id="PRO_5040226995" description="Meiotically up-regulated gene 157 protein" evidence="2">
    <location>
        <begin position="20"/>
        <end position="543"/>
    </location>
</feature>
<dbReference type="GO" id="GO:0005975">
    <property type="term" value="P:carbohydrate metabolic process"/>
    <property type="evidence" value="ECO:0007669"/>
    <property type="project" value="InterPro"/>
</dbReference>
<keyword evidence="2" id="KW-0732">Signal</keyword>
<dbReference type="GO" id="GO:0003824">
    <property type="term" value="F:catalytic activity"/>
    <property type="evidence" value="ECO:0007669"/>
    <property type="project" value="UniProtKB-ARBA"/>
</dbReference>
<dbReference type="SMART" id="SM01149">
    <property type="entry name" value="DUF1237"/>
    <property type="match status" value="1"/>
</dbReference>
<organism evidence="3 4">
    <name type="scientific">Passalora fulva</name>
    <name type="common">Tomato leaf mold</name>
    <name type="synonym">Cladosporium fulvum</name>
    <dbReference type="NCBI Taxonomy" id="5499"/>
    <lineage>
        <taxon>Eukaryota</taxon>
        <taxon>Fungi</taxon>
        <taxon>Dikarya</taxon>
        <taxon>Ascomycota</taxon>
        <taxon>Pezizomycotina</taxon>
        <taxon>Dothideomycetes</taxon>
        <taxon>Dothideomycetidae</taxon>
        <taxon>Mycosphaerellales</taxon>
        <taxon>Mycosphaerellaceae</taxon>
        <taxon>Fulvia</taxon>
    </lineage>
</organism>
<name>A0A9Q8PF34_PASFU</name>
<accession>A0A9Q8PF34</accession>
<dbReference type="PIRSF" id="PIRSF028846">
    <property type="entry name" value="UCP028846"/>
    <property type="match status" value="1"/>
</dbReference>
<dbReference type="Gene3D" id="1.50.10.10">
    <property type="match status" value="1"/>
</dbReference>
<dbReference type="InterPro" id="IPR012341">
    <property type="entry name" value="6hp_glycosidase-like_sf"/>
</dbReference>
<dbReference type="PANTHER" id="PTHR31047">
    <property type="entry name" value="MEIOTICALLY UP-REGULATED GENE 157 PROTEIN"/>
    <property type="match status" value="1"/>
</dbReference>
<dbReference type="AlphaFoldDB" id="A0A9Q8PF34"/>
<dbReference type="KEGG" id="ffu:CLAFUR5_11252"/>
<dbReference type="SUPFAM" id="SSF48208">
    <property type="entry name" value="Six-hairpin glycosidases"/>
    <property type="match status" value="1"/>
</dbReference>
<evidence type="ECO:0000256" key="2">
    <source>
        <dbReference type="SAM" id="SignalP"/>
    </source>
</evidence>
<protein>
    <recommendedName>
        <fullName evidence="5">Meiotically up-regulated gene 157 protein</fullName>
    </recommendedName>
</protein>
<dbReference type="OMA" id="WFAWCNS"/>
<dbReference type="EMBL" id="CP090170">
    <property type="protein sequence ID" value="UJO21298.1"/>
    <property type="molecule type" value="Genomic_DNA"/>
</dbReference>
<feature type="region of interest" description="Disordered" evidence="1">
    <location>
        <begin position="193"/>
        <end position="212"/>
    </location>
</feature>